<evidence type="ECO:0000313" key="4">
    <source>
        <dbReference type="Proteomes" id="UP001321473"/>
    </source>
</evidence>
<feature type="transmembrane region" description="Helical" evidence="2">
    <location>
        <begin position="205"/>
        <end position="228"/>
    </location>
</feature>
<keyword evidence="4" id="KW-1185">Reference proteome</keyword>
<gene>
    <name evidence="3" type="ORF">V5799_010138</name>
</gene>
<evidence type="ECO:0000313" key="3">
    <source>
        <dbReference type="EMBL" id="KAK8783497.1"/>
    </source>
</evidence>
<feature type="compositionally biased region" description="Polar residues" evidence="1">
    <location>
        <begin position="1"/>
        <end position="16"/>
    </location>
</feature>
<evidence type="ECO:0000256" key="2">
    <source>
        <dbReference type="SAM" id="Phobius"/>
    </source>
</evidence>
<feature type="compositionally biased region" description="Polar residues" evidence="1">
    <location>
        <begin position="106"/>
        <end position="126"/>
    </location>
</feature>
<feature type="compositionally biased region" description="Polar residues" evidence="1">
    <location>
        <begin position="153"/>
        <end position="170"/>
    </location>
</feature>
<evidence type="ECO:0000256" key="1">
    <source>
        <dbReference type="SAM" id="MobiDB-lite"/>
    </source>
</evidence>
<dbReference type="EMBL" id="JARKHS020005508">
    <property type="protein sequence ID" value="KAK8783497.1"/>
    <property type="molecule type" value="Genomic_DNA"/>
</dbReference>
<sequence length="259" mass="27672">MTESVNTTTLRPQATTPILPPAHQFTTAKQTTGYYGTTSTWKASTGIPTKEPAATASATVAVTEAVHITKPTKPKKKATELYTKPPKWTQKPEKKPKAESTVPPVMSSSHLPHSSQPVSIKTTLALSTPRHPYSSQTSSSHAPKFVPTEESNHINSDVKTSKPPSSSGTRSKNDEGNEVMQSDDAGIIGLQEKHSAAAPTGKSSWSLPALLIAAGVILVAMVAATALYQYRRRYRGSADDSEMKPLSKYADGDPNDMSS</sequence>
<keyword evidence="2" id="KW-1133">Transmembrane helix</keyword>
<accession>A0AAQ4F8G5</accession>
<dbReference type="AlphaFoldDB" id="A0AAQ4F8G5"/>
<proteinExistence type="predicted"/>
<dbReference type="Proteomes" id="UP001321473">
    <property type="component" value="Unassembled WGS sequence"/>
</dbReference>
<feature type="region of interest" description="Disordered" evidence="1">
    <location>
        <begin position="235"/>
        <end position="259"/>
    </location>
</feature>
<keyword evidence="2" id="KW-0812">Transmembrane</keyword>
<name>A0AAQ4F8G5_AMBAM</name>
<keyword evidence="2" id="KW-0472">Membrane</keyword>
<feature type="compositionally biased region" description="Basic and acidic residues" evidence="1">
    <location>
        <begin position="236"/>
        <end position="245"/>
    </location>
</feature>
<feature type="region of interest" description="Disordered" evidence="1">
    <location>
        <begin position="1"/>
        <end position="25"/>
    </location>
</feature>
<reference evidence="3 4" key="1">
    <citation type="journal article" date="2023" name="Arcadia Sci">
        <title>De novo assembly of a long-read Amblyomma americanum tick genome.</title>
        <authorList>
            <person name="Chou S."/>
            <person name="Poskanzer K.E."/>
            <person name="Rollins M."/>
            <person name="Thuy-Boun P.S."/>
        </authorList>
    </citation>
    <scope>NUCLEOTIDE SEQUENCE [LARGE SCALE GENOMIC DNA]</scope>
    <source>
        <strain evidence="3">F_SG_1</strain>
        <tissue evidence="3">Salivary glands</tissue>
    </source>
</reference>
<organism evidence="3 4">
    <name type="scientific">Amblyomma americanum</name>
    <name type="common">Lone star tick</name>
    <dbReference type="NCBI Taxonomy" id="6943"/>
    <lineage>
        <taxon>Eukaryota</taxon>
        <taxon>Metazoa</taxon>
        <taxon>Ecdysozoa</taxon>
        <taxon>Arthropoda</taxon>
        <taxon>Chelicerata</taxon>
        <taxon>Arachnida</taxon>
        <taxon>Acari</taxon>
        <taxon>Parasitiformes</taxon>
        <taxon>Ixodida</taxon>
        <taxon>Ixodoidea</taxon>
        <taxon>Ixodidae</taxon>
        <taxon>Amblyomminae</taxon>
        <taxon>Amblyomma</taxon>
    </lineage>
</organism>
<protein>
    <submittedName>
        <fullName evidence="3">Uncharacterized protein</fullName>
    </submittedName>
</protein>
<feature type="region of interest" description="Disordered" evidence="1">
    <location>
        <begin position="70"/>
        <end position="179"/>
    </location>
</feature>
<comment type="caution">
    <text evidence="3">The sequence shown here is derived from an EMBL/GenBank/DDBJ whole genome shotgun (WGS) entry which is preliminary data.</text>
</comment>